<dbReference type="InterPro" id="IPR004883">
    <property type="entry name" value="LOB"/>
</dbReference>
<accession>A0AAN9ERT1</accession>
<comment type="similarity">
    <text evidence="1">Belongs to the LOB domain-containing protein family.</text>
</comment>
<dbReference type="PANTHER" id="PTHR31301">
    <property type="entry name" value="LOB DOMAIN-CONTAINING PROTEIN 4-RELATED"/>
    <property type="match status" value="1"/>
</dbReference>
<comment type="caution">
    <text evidence="3">The sequence shown here is derived from an EMBL/GenBank/DDBJ whole genome shotgun (WGS) entry which is preliminary data.</text>
</comment>
<protein>
    <recommendedName>
        <fullName evidence="2">LOB domain-containing protein</fullName>
    </recommendedName>
</protein>
<evidence type="ECO:0000313" key="4">
    <source>
        <dbReference type="Proteomes" id="UP001372338"/>
    </source>
</evidence>
<reference evidence="3 4" key="1">
    <citation type="submission" date="2024-01" db="EMBL/GenBank/DDBJ databases">
        <title>The genomes of 5 underutilized Papilionoideae crops provide insights into root nodulation and disease resistanc.</title>
        <authorList>
            <person name="Yuan L."/>
        </authorList>
    </citation>
    <scope>NUCLEOTIDE SEQUENCE [LARGE SCALE GENOMIC DNA]</scope>
    <source>
        <strain evidence="3">ZHUSHIDOU_FW_LH</strain>
        <tissue evidence="3">Leaf</tissue>
    </source>
</reference>
<gene>
    <name evidence="3" type="ORF">RIF29_27735</name>
</gene>
<dbReference type="AlphaFoldDB" id="A0AAN9ERT1"/>
<dbReference type="PROSITE" id="PS50891">
    <property type="entry name" value="LOB"/>
    <property type="match status" value="1"/>
</dbReference>
<dbReference type="Pfam" id="PF03195">
    <property type="entry name" value="LOB"/>
    <property type="match status" value="1"/>
</dbReference>
<proteinExistence type="inferred from homology"/>
<dbReference type="PANTHER" id="PTHR31301:SF68">
    <property type="entry name" value="LOB DOMAIN-CONTAINING PROTEIN 32-RELATED"/>
    <property type="match status" value="1"/>
</dbReference>
<dbReference type="Proteomes" id="UP001372338">
    <property type="component" value="Unassembled WGS sequence"/>
</dbReference>
<organism evidence="3 4">
    <name type="scientific">Crotalaria pallida</name>
    <name type="common">Smooth rattlebox</name>
    <name type="synonym">Crotalaria striata</name>
    <dbReference type="NCBI Taxonomy" id="3830"/>
    <lineage>
        <taxon>Eukaryota</taxon>
        <taxon>Viridiplantae</taxon>
        <taxon>Streptophyta</taxon>
        <taxon>Embryophyta</taxon>
        <taxon>Tracheophyta</taxon>
        <taxon>Spermatophyta</taxon>
        <taxon>Magnoliopsida</taxon>
        <taxon>eudicotyledons</taxon>
        <taxon>Gunneridae</taxon>
        <taxon>Pentapetalae</taxon>
        <taxon>rosids</taxon>
        <taxon>fabids</taxon>
        <taxon>Fabales</taxon>
        <taxon>Fabaceae</taxon>
        <taxon>Papilionoideae</taxon>
        <taxon>50 kb inversion clade</taxon>
        <taxon>genistoids sensu lato</taxon>
        <taxon>core genistoids</taxon>
        <taxon>Crotalarieae</taxon>
        <taxon>Crotalaria</taxon>
    </lineage>
</organism>
<keyword evidence="4" id="KW-1185">Reference proteome</keyword>
<dbReference type="EMBL" id="JAYWIO010000005">
    <property type="protein sequence ID" value="KAK7261425.1"/>
    <property type="molecule type" value="Genomic_DNA"/>
</dbReference>
<feature type="domain" description="LOB" evidence="2">
    <location>
        <begin position="33"/>
        <end position="134"/>
    </location>
</feature>
<name>A0AAN9ERT1_CROPI</name>
<evidence type="ECO:0000256" key="1">
    <source>
        <dbReference type="ARBA" id="ARBA00005474"/>
    </source>
</evidence>
<evidence type="ECO:0000313" key="3">
    <source>
        <dbReference type="EMBL" id="KAK7261425.1"/>
    </source>
</evidence>
<evidence type="ECO:0000259" key="2">
    <source>
        <dbReference type="PROSITE" id="PS50891"/>
    </source>
</evidence>
<sequence>MCFVIQAEGDHEGNMSGFTLTVAISYFRMASISPCAACKIQGKECTQECIFAPHFPLENLQRFECVNNVFGVSNIADILNAVDVSRRKEAVKTLVYEAELRMQDPIYGCVGQIISLQKMITELNINIYYAKKKLATYHELEAMSRNYLSPLSSSMMDFQGHGQQQILDIQDEYEEMDWMAPDDDGCDENKMG</sequence>